<feature type="non-terminal residue" evidence="2">
    <location>
        <position position="94"/>
    </location>
</feature>
<dbReference type="EMBL" id="ML979134">
    <property type="protein sequence ID" value="KAF1917466.1"/>
    <property type="molecule type" value="Genomic_DNA"/>
</dbReference>
<feature type="transmembrane region" description="Helical" evidence="1">
    <location>
        <begin position="72"/>
        <end position="93"/>
    </location>
</feature>
<reference evidence="2" key="1">
    <citation type="journal article" date="2020" name="Stud. Mycol.">
        <title>101 Dothideomycetes genomes: a test case for predicting lifestyles and emergence of pathogens.</title>
        <authorList>
            <person name="Haridas S."/>
            <person name="Albert R."/>
            <person name="Binder M."/>
            <person name="Bloem J."/>
            <person name="Labutti K."/>
            <person name="Salamov A."/>
            <person name="Andreopoulos B."/>
            <person name="Baker S."/>
            <person name="Barry K."/>
            <person name="Bills G."/>
            <person name="Bluhm B."/>
            <person name="Cannon C."/>
            <person name="Castanera R."/>
            <person name="Culley D."/>
            <person name="Daum C."/>
            <person name="Ezra D."/>
            <person name="Gonzalez J."/>
            <person name="Henrissat B."/>
            <person name="Kuo A."/>
            <person name="Liang C."/>
            <person name="Lipzen A."/>
            <person name="Lutzoni F."/>
            <person name="Magnuson J."/>
            <person name="Mondo S."/>
            <person name="Nolan M."/>
            <person name="Ohm R."/>
            <person name="Pangilinan J."/>
            <person name="Park H.-J."/>
            <person name="Ramirez L."/>
            <person name="Alfaro M."/>
            <person name="Sun H."/>
            <person name="Tritt A."/>
            <person name="Yoshinaga Y."/>
            <person name="Zwiers L.-H."/>
            <person name="Turgeon B."/>
            <person name="Goodwin S."/>
            <person name="Spatafora J."/>
            <person name="Crous P."/>
            <person name="Grigoriev I."/>
        </authorList>
    </citation>
    <scope>NUCLEOTIDE SEQUENCE</scope>
    <source>
        <strain evidence="2">HMLAC05119</strain>
    </source>
</reference>
<keyword evidence="1" id="KW-0812">Transmembrane</keyword>
<evidence type="ECO:0000313" key="2">
    <source>
        <dbReference type="EMBL" id="KAF1917466.1"/>
    </source>
</evidence>
<keyword evidence="1" id="KW-0472">Membrane</keyword>
<protein>
    <submittedName>
        <fullName evidence="2">Uncharacterized protein</fullName>
    </submittedName>
</protein>
<dbReference type="Proteomes" id="UP000800096">
    <property type="component" value="Unassembled WGS sequence"/>
</dbReference>
<keyword evidence="1" id="KW-1133">Transmembrane helix</keyword>
<accession>A0A6A5QS58</accession>
<proteinExistence type="predicted"/>
<evidence type="ECO:0000256" key="1">
    <source>
        <dbReference type="SAM" id="Phobius"/>
    </source>
</evidence>
<name>A0A6A5QS58_AMPQU</name>
<gene>
    <name evidence="2" type="ORF">BDU57DRAFT_513748</name>
</gene>
<keyword evidence="3" id="KW-1185">Reference proteome</keyword>
<organism evidence="2 3">
    <name type="scientific">Ampelomyces quisqualis</name>
    <name type="common">Powdery mildew agent</name>
    <dbReference type="NCBI Taxonomy" id="50730"/>
    <lineage>
        <taxon>Eukaryota</taxon>
        <taxon>Fungi</taxon>
        <taxon>Dikarya</taxon>
        <taxon>Ascomycota</taxon>
        <taxon>Pezizomycotina</taxon>
        <taxon>Dothideomycetes</taxon>
        <taxon>Pleosporomycetidae</taxon>
        <taxon>Pleosporales</taxon>
        <taxon>Pleosporineae</taxon>
        <taxon>Phaeosphaeriaceae</taxon>
        <taxon>Ampelomyces</taxon>
    </lineage>
</organism>
<sequence>MFFVSCYFGCSFCVFEYIFYGKRGTFIEETGAKMCPCSSVVERVTSILQVELCCNDEVASSILVEGSVFLRLGAWACVYLPGCVLTFFVRGIVR</sequence>
<dbReference type="AlphaFoldDB" id="A0A6A5QS58"/>
<evidence type="ECO:0000313" key="3">
    <source>
        <dbReference type="Proteomes" id="UP000800096"/>
    </source>
</evidence>